<dbReference type="EMBL" id="JZDQ02000021">
    <property type="protein sequence ID" value="OIJ25802.1"/>
    <property type="molecule type" value="Genomic_DNA"/>
</dbReference>
<dbReference type="SUPFAM" id="SSF55073">
    <property type="entry name" value="Nucleotide cyclase"/>
    <property type="match status" value="1"/>
</dbReference>
<comment type="similarity">
    <text evidence="1">Belongs to the adenylyl cyclase class-3 family.</text>
</comment>
<dbReference type="GO" id="GO:0004016">
    <property type="term" value="F:adenylate cyclase activity"/>
    <property type="evidence" value="ECO:0007669"/>
    <property type="project" value="UniProtKB-ARBA"/>
</dbReference>
<dbReference type="PROSITE" id="PS50125">
    <property type="entry name" value="GUANYLATE_CYCLASE_2"/>
    <property type="match status" value="1"/>
</dbReference>
<reference evidence="3" key="1">
    <citation type="submission" date="2016-10" db="EMBL/GenBank/DDBJ databases">
        <title>Draft Genome Sequence of Nocardioides luteus Strain BAFB, an Alkane-Degrading Bacterium Isolated from JP-7 Polluted Soil.</title>
        <authorList>
            <person name="Brown L."/>
            <person name="Ruiz O.N."/>
            <person name="Gunasekera T."/>
        </authorList>
    </citation>
    <scope>NUCLEOTIDE SEQUENCE [LARGE SCALE GENOMIC DNA]</scope>
    <source>
        <strain evidence="3">BAFB</strain>
    </source>
</reference>
<sequence>MELTEALAVVESFVLGQTPTLTRADVAGAVGVPMEVAEDLWHHLGFPHAGEDEIAFTQADVEALRMTQELVRLGVLSEDRQAALVRTWGRSYARLAEWQTSLLAEVARERGGDEVEDLVALSAQVLPLVESLQDYVWRRHLVSAARRMLTVADASAVPLAVGFLDIVGYTSRSKRLSDKELVDWVEEFEDTCSDVVVEHGGRVIKYLGDGVFFTFEDVEAAARTALELATLGEDRDSAFPHVRAGISYGDVVLRLGDVFGPTVNIAARLTTVARPSTVVVDENAAAALEGVDGFQVEKMRRTSVKGYSRLQAFRLRSRSD</sequence>
<evidence type="ECO:0000313" key="4">
    <source>
        <dbReference type="Proteomes" id="UP000033772"/>
    </source>
</evidence>
<dbReference type="STRING" id="1844.UG56_015575"/>
<dbReference type="InterPro" id="IPR029787">
    <property type="entry name" value="Nucleotide_cyclase"/>
</dbReference>
<organism evidence="3 4">
    <name type="scientific">Nocardioides luteus</name>
    <dbReference type="NCBI Taxonomy" id="1844"/>
    <lineage>
        <taxon>Bacteria</taxon>
        <taxon>Bacillati</taxon>
        <taxon>Actinomycetota</taxon>
        <taxon>Actinomycetes</taxon>
        <taxon>Propionibacteriales</taxon>
        <taxon>Nocardioidaceae</taxon>
        <taxon>Nocardioides</taxon>
    </lineage>
</organism>
<dbReference type="SMART" id="SM00044">
    <property type="entry name" value="CYCc"/>
    <property type="match status" value="1"/>
</dbReference>
<evidence type="ECO:0000259" key="2">
    <source>
        <dbReference type="PROSITE" id="PS50125"/>
    </source>
</evidence>
<dbReference type="InterPro" id="IPR001054">
    <property type="entry name" value="A/G_cyclase"/>
</dbReference>
<name>A0A1J4N2P5_9ACTN</name>
<comment type="caution">
    <text evidence="3">The sequence shown here is derived from an EMBL/GenBank/DDBJ whole genome shotgun (WGS) entry which is preliminary data.</text>
</comment>
<evidence type="ECO:0000256" key="1">
    <source>
        <dbReference type="ARBA" id="ARBA00005381"/>
    </source>
</evidence>
<protein>
    <submittedName>
        <fullName evidence="3">Adenylate/guanylate cyclase domain-containing protein</fullName>
    </submittedName>
</protein>
<dbReference type="InterPro" id="IPR050697">
    <property type="entry name" value="Adenylyl/Guanylyl_Cyclase_3/4"/>
</dbReference>
<feature type="domain" description="Guanylate cyclase" evidence="2">
    <location>
        <begin position="160"/>
        <end position="270"/>
    </location>
</feature>
<dbReference type="CDD" id="cd07302">
    <property type="entry name" value="CHD"/>
    <property type="match status" value="1"/>
</dbReference>
<dbReference type="Pfam" id="PF00211">
    <property type="entry name" value="Guanylate_cyc"/>
    <property type="match status" value="1"/>
</dbReference>
<accession>A0A1J4N2P5</accession>
<keyword evidence="4" id="KW-1185">Reference proteome</keyword>
<proteinExistence type="inferred from homology"/>
<gene>
    <name evidence="3" type="ORF">UG56_015575</name>
</gene>
<dbReference type="PANTHER" id="PTHR43081:SF1">
    <property type="entry name" value="ADENYLATE CYCLASE, TERMINAL-DIFFERENTIATION SPECIFIC"/>
    <property type="match status" value="1"/>
</dbReference>
<dbReference type="PANTHER" id="PTHR43081">
    <property type="entry name" value="ADENYLATE CYCLASE, TERMINAL-DIFFERENTIATION SPECIFIC-RELATED"/>
    <property type="match status" value="1"/>
</dbReference>
<dbReference type="Proteomes" id="UP000033772">
    <property type="component" value="Unassembled WGS sequence"/>
</dbReference>
<dbReference type="GO" id="GO:0035556">
    <property type="term" value="P:intracellular signal transduction"/>
    <property type="evidence" value="ECO:0007669"/>
    <property type="project" value="InterPro"/>
</dbReference>
<evidence type="ECO:0000313" key="3">
    <source>
        <dbReference type="EMBL" id="OIJ25802.1"/>
    </source>
</evidence>
<dbReference type="GO" id="GO:0009190">
    <property type="term" value="P:cyclic nucleotide biosynthetic process"/>
    <property type="evidence" value="ECO:0007669"/>
    <property type="project" value="InterPro"/>
</dbReference>
<dbReference type="AlphaFoldDB" id="A0A1J4N2P5"/>
<dbReference type="Gene3D" id="3.30.70.1230">
    <property type="entry name" value="Nucleotide cyclase"/>
    <property type="match status" value="1"/>
</dbReference>